<sequence>MLVCGKTSICSPTNTLTASSHLLEGAAAHGRCGWQHPQPSRGRTFRYVLGSTDECIQQQQEPPMTNPGRSCSLYYAPQRSLPGGLGPGTASPARPVVVTSPAPGDTGGHARVVAVREPGSALKAATDPLASDTGKDDGLVVPSAPSHGHSTPGRRHCPSCGSGPSRPRVQCLVSQKQAGTAVARGELTAPQSKAMAEPESSPAGHRGRHHGRLQAHARSFRKGKRQIIPTAHAEARLWLSTSSEVLLICIVRYLRRFDVAREVMVPGVPGALLRPGRPAVLVLLAAGRGDVAVAIQAVRGAAGSAPLPPRPHHGRLSQQQRGTQGTRPRAPIAPLPGDTTNASTTCTPSPRELRTPDWVSPDTNPAVGQPQAEQQPAKRSAFSAAAPRVSARHRQLRLPRCDLGFSPKAQMAKHKPSPARCVFLGSSRKRHKCRTRGRSLPSHPPPAGTESGNRRSCSTATRCSLHTASLRGDASSAPNHLGKMDAEDSRATPAVLETGRLHPGTVQALFECVSGAGFRSRRE</sequence>
<evidence type="ECO:0000313" key="3">
    <source>
        <dbReference type="Proteomes" id="UP000296049"/>
    </source>
</evidence>
<feature type="compositionally biased region" description="Polar residues" evidence="1">
    <location>
        <begin position="450"/>
        <end position="467"/>
    </location>
</feature>
<feature type="region of interest" description="Disordered" evidence="1">
    <location>
        <begin position="182"/>
        <end position="214"/>
    </location>
</feature>
<accession>R0M514</accession>
<keyword evidence="3" id="KW-1185">Reference proteome</keyword>
<feature type="compositionally biased region" description="Low complexity" evidence="1">
    <location>
        <begin position="318"/>
        <end position="327"/>
    </location>
</feature>
<feature type="compositionally biased region" description="Basic residues" evidence="1">
    <location>
        <begin position="428"/>
        <end position="437"/>
    </location>
</feature>
<organism evidence="2 3">
    <name type="scientific">Anas platyrhynchos</name>
    <name type="common">Mallard</name>
    <name type="synonym">Anas boschas</name>
    <dbReference type="NCBI Taxonomy" id="8839"/>
    <lineage>
        <taxon>Eukaryota</taxon>
        <taxon>Metazoa</taxon>
        <taxon>Chordata</taxon>
        <taxon>Craniata</taxon>
        <taxon>Vertebrata</taxon>
        <taxon>Euteleostomi</taxon>
        <taxon>Archelosauria</taxon>
        <taxon>Archosauria</taxon>
        <taxon>Dinosauria</taxon>
        <taxon>Saurischia</taxon>
        <taxon>Theropoda</taxon>
        <taxon>Coelurosauria</taxon>
        <taxon>Aves</taxon>
        <taxon>Neognathae</taxon>
        <taxon>Galloanserae</taxon>
        <taxon>Anseriformes</taxon>
        <taxon>Anatidae</taxon>
        <taxon>Anatinae</taxon>
        <taxon>Anas</taxon>
    </lineage>
</organism>
<gene>
    <name evidence="2" type="ORF">Anapl_08571</name>
</gene>
<dbReference type="Proteomes" id="UP000296049">
    <property type="component" value="Unassembled WGS sequence"/>
</dbReference>
<dbReference type="AlphaFoldDB" id="R0M514"/>
<reference evidence="3" key="1">
    <citation type="journal article" date="2013" name="Nat. Genet.">
        <title>The duck genome and transcriptome provide insight into an avian influenza virus reservoir species.</title>
        <authorList>
            <person name="Huang Y."/>
            <person name="Li Y."/>
            <person name="Burt D.W."/>
            <person name="Chen H."/>
            <person name="Zhang Y."/>
            <person name="Qian W."/>
            <person name="Kim H."/>
            <person name="Gan S."/>
            <person name="Zhao Y."/>
            <person name="Li J."/>
            <person name="Yi K."/>
            <person name="Feng H."/>
            <person name="Zhu P."/>
            <person name="Li B."/>
            <person name="Liu Q."/>
            <person name="Fairley S."/>
            <person name="Magor K.E."/>
            <person name="Du Z."/>
            <person name="Hu X."/>
            <person name="Goodman L."/>
            <person name="Tafer H."/>
            <person name="Vignal A."/>
            <person name="Lee T."/>
            <person name="Kim K.W."/>
            <person name="Sheng Z."/>
            <person name="An Y."/>
            <person name="Searle S."/>
            <person name="Herrero J."/>
            <person name="Groenen M.A."/>
            <person name="Crooijmans R.P."/>
            <person name="Faraut T."/>
            <person name="Cai Q."/>
            <person name="Webster R.G."/>
            <person name="Aldridge J.R."/>
            <person name="Warren W.C."/>
            <person name="Bartschat S."/>
            <person name="Kehr S."/>
            <person name="Marz M."/>
            <person name="Stadler P.F."/>
            <person name="Smith J."/>
            <person name="Kraus R.H."/>
            <person name="Zhao Y."/>
            <person name="Ren L."/>
            <person name="Fei J."/>
            <person name="Morisson M."/>
            <person name="Kaiser P."/>
            <person name="Griffin D.K."/>
            <person name="Rao M."/>
            <person name="Pitel F."/>
            <person name="Wang J."/>
            <person name="Li N."/>
        </authorList>
    </citation>
    <scope>NUCLEOTIDE SEQUENCE [LARGE SCALE GENOMIC DNA]</scope>
</reference>
<feature type="compositionally biased region" description="Basic residues" evidence="1">
    <location>
        <begin position="205"/>
        <end position="214"/>
    </location>
</feature>
<evidence type="ECO:0000256" key="1">
    <source>
        <dbReference type="SAM" id="MobiDB-lite"/>
    </source>
</evidence>
<feature type="region of interest" description="Disordered" evidence="1">
    <location>
        <begin position="143"/>
        <end position="165"/>
    </location>
</feature>
<name>R0M514_ANAPL</name>
<protein>
    <submittedName>
        <fullName evidence="2">Uncharacterized protein</fullName>
    </submittedName>
</protein>
<feature type="region of interest" description="Disordered" evidence="1">
    <location>
        <begin position="302"/>
        <end position="393"/>
    </location>
</feature>
<feature type="region of interest" description="Disordered" evidence="1">
    <location>
        <begin position="428"/>
        <end position="490"/>
    </location>
</feature>
<proteinExistence type="predicted"/>
<feature type="compositionally biased region" description="Polar residues" evidence="1">
    <location>
        <begin position="338"/>
        <end position="348"/>
    </location>
</feature>
<dbReference type="EMBL" id="KB742383">
    <property type="protein sequence ID" value="EOB09205.1"/>
    <property type="molecule type" value="Genomic_DNA"/>
</dbReference>
<evidence type="ECO:0000313" key="2">
    <source>
        <dbReference type="EMBL" id="EOB09205.1"/>
    </source>
</evidence>